<dbReference type="EMBL" id="VUYU01000045">
    <property type="protein sequence ID" value="NHZ38313.1"/>
    <property type="molecule type" value="Genomic_DNA"/>
</dbReference>
<protein>
    <submittedName>
        <fullName evidence="1">Uncharacterized protein</fullName>
    </submittedName>
</protein>
<proteinExistence type="predicted"/>
<gene>
    <name evidence="1" type="ORF">F0185_32720</name>
</gene>
<evidence type="ECO:0000313" key="1">
    <source>
        <dbReference type="EMBL" id="NHZ38313.1"/>
    </source>
</evidence>
<name>A0ABX0LZV9_9BURK</name>
<accession>A0ABX0LZV9</accession>
<organism evidence="1 2">
    <name type="scientific">Massilia rubra</name>
    <dbReference type="NCBI Taxonomy" id="2607910"/>
    <lineage>
        <taxon>Bacteria</taxon>
        <taxon>Pseudomonadati</taxon>
        <taxon>Pseudomonadota</taxon>
        <taxon>Betaproteobacteria</taxon>
        <taxon>Burkholderiales</taxon>
        <taxon>Oxalobacteraceae</taxon>
        <taxon>Telluria group</taxon>
        <taxon>Massilia</taxon>
    </lineage>
</organism>
<keyword evidence="2" id="KW-1185">Reference proteome</keyword>
<dbReference type="RefSeq" id="WP_167232722.1">
    <property type="nucleotide sequence ID" value="NZ_VUYU01000045.1"/>
</dbReference>
<dbReference type="Proteomes" id="UP000785613">
    <property type="component" value="Unassembled WGS sequence"/>
</dbReference>
<evidence type="ECO:0000313" key="2">
    <source>
        <dbReference type="Proteomes" id="UP000785613"/>
    </source>
</evidence>
<reference evidence="1 2" key="1">
    <citation type="submission" date="2019-09" db="EMBL/GenBank/DDBJ databases">
        <title>Taxonomy of Antarctic Massilia spp.: description of Massilia rubra sp. nov., Massilia aquatica sp. nov., Massilia mucilaginosa sp. nov., Massilia frigida sp. nov. isolated from streams, lakes and regoliths.</title>
        <authorList>
            <person name="Holochova P."/>
            <person name="Sedlacek I."/>
            <person name="Kralova S."/>
            <person name="Maslanova I."/>
            <person name="Busse H.-J."/>
            <person name="Stankova E."/>
            <person name="Vrbovska V."/>
            <person name="Kovarovic V."/>
            <person name="Bartak M."/>
            <person name="Svec P."/>
            <person name="Pantucek R."/>
        </authorList>
    </citation>
    <scope>NUCLEOTIDE SEQUENCE [LARGE SCALE GENOMIC DNA]</scope>
    <source>
        <strain evidence="1 2">CCM 8692</strain>
    </source>
</reference>
<comment type="caution">
    <text evidence="1">The sequence shown here is derived from an EMBL/GenBank/DDBJ whole genome shotgun (WGS) entry which is preliminary data.</text>
</comment>
<sequence>MHEANKVTETVANDVLSAVAFHPLHTEAIGWAHCVSDVFAQPKSFLDHASISDEKRKSIHEALEGVSTVLLASFWTSDKKPEPLSGFGKLYTFLVHPENFEIFLAEVSIWRS</sequence>